<keyword evidence="1" id="KW-0812">Transmembrane</keyword>
<dbReference type="OrthoDB" id="6314641at2"/>
<protein>
    <recommendedName>
        <fullName evidence="4">Orphan protein</fullName>
    </recommendedName>
</protein>
<feature type="transmembrane region" description="Helical" evidence="1">
    <location>
        <begin position="37"/>
        <end position="56"/>
    </location>
</feature>
<dbReference type="AlphaFoldDB" id="A0A244CVZ4"/>
<keyword evidence="1" id="KW-1133">Transmembrane helix</keyword>
<proteinExistence type="predicted"/>
<keyword evidence="3" id="KW-1185">Reference proteome</keyword>
<comment type="caution">
    <text evidence="2">The sequence shown here is derived from an EMBL/GenBank/DDBJ whole genome shotgun (WGS) entry which is preliminary data.</text>
</comment>
<feature type="transmembrane region" description="Helical" evidence="1">
    <location>
        <begin position="62"/>
        <end position="84"/>
    </location>
</feature>
<evidence type="ECO:0000256" key="1">
    <source>
        <dbReference type="SAM" id="Phobius"/>
    </source>
</evidence>
<dbReference type="Pfam" id="PF19667">
    <property type="entry name" value="DUF6170"/>
    <property type="match status" value="1"/>
</dbReference>
<evidence type="ECO:0000313" key="2">
    <source>
        <dbReference type="EMBL" id="OUL59803.1"/>
    </source>
</evidence>
<name>A0A244CVZ4_PSEDV</name>
<reference evidence="2 3" key="1">
    <citation type="submission" date="2017-02" db="EMBL/GenBank/DDBJ databases">
        <title>Pseudoalteromonas ulvae TC14 Genome.</title>
        <authorList>
            <person name="Molmeret M."/>
        </authorList>
    </citation>
    <scope>NUCLEOTIDE SEQUENCE [LARGE SCALE GENOMIC DNA]</scope>
    <source>
        <strain evidence="2">TC14</strain>
    </source>
</reference>
<dbReference type="EMBL" id="MWPV01000001">
    <property type="protein sequence ID" value="OUL59803.1"/>
    <property type="molecule type" value="Genomic_DNA"/>
</dbReference>
<evidence type="ECO:0000313" key="3">
    <source>
        <dbReference type="Proteomes" id="UP000194841"/>
    </source>
</evidence>
<sequence>MFFTSRNIPELKGLKYAERAEIIKLAQGNLTTPQKTVLNIIKLLFLTPLFLLLANIESWWLLLYLFILGISYPVVTNPITFYFIRHTLKDAKDEYFRLIK</sequence>
<keyword evidence="1" id="KW-0472">Membrane</keyword>
<dbReference type="InterPro" id="IPR046168">
    <property type="entry name" value="DUF6170"/>
</dbReference>
<accession>A0A244CVZ4</accession>
<dbReference type="Proteomes" id="UP000194841">
    <property type="component" value="Unassembled WGS sequence"/>
</dbReference>
<evidence type="ECO:0008006" key="4">
    <source>
        <dbReference type="Google" id="ProtNLM"/>
    </source>
</evidence>
<organism evidence="2 3">
    <name type="scientific">Pseudoalteromonas ulvae</name>
    <dbReference type="NCBI Taxonomy" id="107327"/>
    <lineage>
        <taxon>Bacteria</taxon>
        <taxon>Pseudomonadati</taxon>
        <taxon>Pseudomonadota</taxon>
        <taxon>Gammaproteobacteria</taxon>
        <taxon>Alteromonadales</taxon>
        <taxon>Pseudoalteromonadaceae</taxon>
        <taxon>Pseudoalteromonas</taxon>
    </lineage>
</organism>
<gene>
    <name evidence="2" type="ORF">B1199_04005</name>
</gene>